<dbReference type="CDD" id="cd01392">
    <property type="entry name" value="HTH_LacI"/>
    <property type="match status" value="1"/>
</dbReference>
<evidence type="ECO:0000259" key="4">
    <source>
        <dbReference type="PROSITE" id="PS50932"/>
    </source>
</evidence>
<dbReference type="PANTHER" id="PTHR30146:SF109">
    <property type="entry name" value="HTH-TYPE TRANSCRIPTIONAL REGULATOR GALS"/>
    <property type="match status" value="1"/>
</dbReference>
<proteinExistence type="predicted"/>
<dbReference type="InterPro" id="IPR046335">
    <property type="entry name" value="LacI/GalR-like_sensor"/>
</dbReference>
<evidence type="ECO:0000256" key="1">
    <source>
        <dbReference type="ARBA" id="ARBA00023015"/>
    </source>
</evidence>
<dbReference type="Proteomes" id="UP001499841">
    <property type="component" value="Unassembled WGS sequence"/>
</dbReference>
<accession>A0ABP8EY98</accession>
<reference evidence="6" key="1">
    <citation type="journal article" date="2019" name="Int. J. Syst. Evol. Microbiol.">
        <title>The Global Catalogue of Microorganisms (GCM) 10K type strain sequencing project: providing services to taxonomists for standard genome sequencing and annotation.</title>
        <authorList>
            <consortium name="The Broad Institute Genomics Platform"/>
            <consortium name="The Broad Institute Genome Sequencing Center for Infectious Disease"/>
            <person name="Wu L."/>
            <person name="Ma J."/>
        </authorList>
    </citation>
    <scope>NUCLEOTIDE SEQUENCE [LARGE SCALE GENOMIC DNA]</scope>
    <source>
        <strain evidence="6">JCM 17459</strain>
    </source>
</reference>
<comment type="caution">
    <text evidence="5">The sequence shown here is derived from an EMBL/GenBank/DDBJ whole genome shotgun (WGS) entry which is preliminary data.</text>
</comment>
<evidence type="ECO:0000256" key="3">
    <source>
        <dbReference type="ARBA" id="ARBA00023163"/>
    </source>
</evidence>
<evidence type="ECO:0000313" key="5">
    <source>
        <dbReference type="EMBL" id="GAA4288946.1"/>
    </source>
</evidence>
<evidence type="ECO:0000313" key="6">
    <source>
        <dbReference type="Proteomes" id="UP001499841"/>
    </source>
</evidence>
<dbReference type="PANTHER" id="PTHR30146">
    <property type="entry name" value="LACI-RELATED TRANSCRIPTIONAL REPRESSOR"/>
    <property type="match status" value="1"/>
</dbReference>
<keyword evidence="3" id="KW-0804">Transcription</keyword>
<dbReference type="SUPFAM" id="SSF47413">
    <property type="entry name" value="lambda repressor-like DNA-binding domains"/>
    <property type="match status" value="1"/>
</dbReference>
<dbReference type="InterPro" id="IPR028082">
    <property type="entry name" value="Peripla_BP_I"/>
</dbReference>
<dbReference type="InterPro" id="IPR000843">
    <property type="entry name" value="HTH_LacI"/>
</dbReference>
<dbReference type="Gene3D" id="1.10.260.40">
    <property type="entry name" value="lambda repressor-like DNA-binding domains"/>
    <property type="match status" value="1"/>
</dbReference>
<feature type="domain" description="HTH lacI-type" evidence="4">
    <location>
        <begin position="4"/>
        <end position="58"/>
    </location>
</feature>
<dbReference type="PROSITE" id="PS50932">
    <property type="entry name" value="HTH_LACI_2"/>
    <property type="match status" value="1"/>
</dbReference>
<organism evidence="5 6">
    <name type="scientific">Georgenia daeguensis</name>
    <dbReference type="NCBI Taxonomy" id="908355"/>
    <lineage>
        <taxon>Bacteria</taxon>
        <taxon>Bacillati</taxon>
        <taxon>Actinomycetota</taxon>
        <taxon>Actinomycetes</taxon>
        <taxon>Micrococcales</taxon>
        <taxon>Bogoriellaceae</taxon>
        <taxon>Georgenia</taxon>
    </lineage>
</organism>
<dbReference type="CDD" id="cd06267">
    <property type="entry name" value="PBP1_LacI_sugar_binding-like"/>
    <property type="match status" value="1"/>
</dbReference>
<protein>
    <submittedName>
        <fullName evidence="5">LacI family DNA-binding transcriptional regulator</fullName>
    </submittedName>
</protein>
<sequence length="338" mass="36087">MRRPTMRDVATLAGVGIKTVSRVINGEPNVSEAMSERVLRAAAALDYQPDVHAGSLKRGDRRTSTIGLLVSSVANPFDSQVHRAIEVVAAERGVAVFAASLAEDPENERTMVHASIRRRVDGLIITPTRPDQGYLAVELDRGLPVVFVDREPTGLMADAVVSDNVAGAAMATRHLLQRGHRRIAFLGDLDRVQTARLRRQGFLEEVGRAGVPTVDLQIITDLHDEESAALAATRVMSSVPPPTAIFSSQNLVTIGVVRALRELGLSRTVAVVGFDDIALGGLLDPPITVVAQDTQGIGTLAAQRLFARLDGDTSPGQTYVVPTTLIQRGSGEIPAPPR</sequence>
<dbReference type="Gene3D" id="3.40.50.2300">
    <property type="match status" value="2"/>
</dbReference>
<keyword evidence="1" id="KW-0805">Transcription regulation</keyword>
<dbReference type="Pfam" id="PF13377">
    <property type="entry name" value="Peripla_BP_3"/>
    <property type="match status" value="1"/>
</dbReference>
<dbReference type="Pfam" id="PF00356">
    <property type="entry name" value="LacI"/>
    <property type="match status" value="1"/>
</dbReference>
<dbReference type="InterPro" id="IPR010982">
    <property type="entry name" value="Lambda_DNA-bd_dom_sf"/>
</dbReference>
<dbReference type="SMART" id="SM00354">
    <property type="entry name" value="HTH_LACI"/>
    <property type="match status" value="1"/>
</dbReference>
<keyword evidence="2 5" id="KW-0238">DNA-binding</keyword>
<evidence type="ECO:0000256" key="2">
    <source>
        <dbReference type="ARBA" id="ARBA00023125"/>
    </source>
</evidence>
<dbReference type="EMBL" id="BAABBA010000019">
    <property type="protein sequence ID" value="GAA4288946.1"/>
    <property type="molecule type" value="Genomic_DNA"/>
</dbReference>
<dbReference type="PROSITE" id="PS00356">
    <property type="entry name" value="HTH_LACI_1"/>
    <property type="match status" value="1"/>
</dbReference>
<gene>
    <name evidence="5" type="ORF">GCM10022262_33060</name>
</gene>
<name>A0ABP8EY98_9MICO</name>
<dbReference type="SUPFAM" id="SSF53822">
    <property type="entry name" value="Periplasmic binding protein-like I"/>
    <property type="match status" value="1"/>
</dbReference>
<dbReference type="GO" id="GO:0003677">
    <property type="term" value="F:DNA binding"/>
    <property type="evidence" value="ECO:0007669"/>
    <property type="project" value="UniProtKB-KW"/>
</dbReference>
<keyword evidence="6" id="KW-1185">Reference proteome</keyword>